<dbReference type="GO" id="GO:0012505">
    <property type="term" value="C:endomembrane system"/>
    <property type="evidence" value="ECO:0007669"/>
    <property type="project" value="UniProtKB-SubCell"/>
</dbReference>
<comment type="caution">
    <text evidence="5">The sequence shown here is derived from an EMBL/GenBank/DDBJ whole genome shotgun (WGS) entry which is preliminary data.</text>
</comment>
<evidence type="ECO:0000313" key="5">
    <source>
        <dbReference type="EMBL" id="KAL2326390.1"/>
    </source>
</evidence>
<evidence type="ECO:0000256" key="2">
    <source>
        <dbReference type="ARBA" id="ARBA00022448"/>
    </source>
</evidence>
<evidence type="ECO:0000256" key="4">
    <source>
        <dbReference type="ARBA" id="ARBA00023136"/>
    </source>
</evidence>
<dbReference type="AlphaFoldDB" id="A0ABD1LU20"/>
<proteinExistence type="predicted"/>
<dbReference type="GO" id="GO:0015031">
    <property type="term" value="P:protein transport"/>
    <property type="evidence" value="ECO:0007669"/>
    <property type="project" value="UniProtKB-KW"/>
</dbReference>
<accession>A0ABD1LU20</accession>
<reference evidence="5 6" key="1">
    <citation type="submission" date="2024-08" db="EMBL/GenBank/DDBJ databases">
        <title>Insights into the chromosomal genome structure of Flemingia macrophylla.</title>
        <authorList>
            <person name="Ding Y."/>
            <person name="Zhao Y."/>
            <person name="Bi W."/>
            <person name="Wu M."/>
            <person name="Zhao G."/>
            <person name="Gong Y."/>
            <person name="Li W."/>
            <person name="Zhang P."/>
        </authorList>
    </citation>
    <scope>NUCLEOTIDE SEQUENCE [LARGE SCALE GENOMIC DNA]</scope>
    <source>
        <strain evidence="5">DYQJB</strain>
        <tissue evidence="5">Leaf</tissue>
    </source>
</reference>
<evidence type="ECO:0000313" key="6">
    <source>
        <dbReference type="Proteomes" id="UP001603857"/>
    </source>
</evidence>
<dbReference type="EMBL" id="JBGMDY010000008">
    <property type="protein sequence ID" value="KAL2326390.1"/>
    <property type="molecule type" value="Genomic_DNA"/>
</dbReference>
<evidence type="ECO:0000256" key="3">
    <source>
        <dbReference type="ARBA" id="ARBA00022927"/>
    </source>
</evidence>
<dbReference type="InterPro" id="IPR016024">
    <property type="entry name" value="ARM-type_fold"/>
</dbReference>
<organism evidence="5 6">
    <name type="scientific">Flemingia macrophylla</name>
    <dbReference type="NCBI Taxonomy" id="520843"/>
    <lineage>
        <taxon>Eukaryota</taxon>
        <taxon>Viridiplantae</taxon>
        <taxon>Streptophyta</taxon>
        <taxon>Embryophyta</taxon>
        <taxon>Tracheophyta</taxon>
        <taxon>Spermatophyta</taxon>
        <taxon>Magnoliopsida</taxon>
        <taxon>eudicotyledons</taxon>
        <taxon>Gunneridae</taxon>
        <taxon>Pentapetalae</taxon>
        <taxon>rosids</taxon>
        <taxon>fabids</taxon>
        <taxon>Fabales</taxon>
        <taxon>Fabaceae</taxon>
        <taxon>Papilionoideae</taxon>
        <taxon>50 kb inversion clade</taxon>
        <taxon>NPAAA clade</taxon>
        <taxon>indigoferoid/millettioid clade</taxon>
        <taxon>Phaseoleae</taxon>
        <taxon>Flemingia</taxon>
    </lineage>
</organism>
<dbReference type="GO" id="GO:0005737">
    <property type="term" value="C:cytoplasm"/>
    <property type="evidence" value="ECO:0007669"/>
    <property type="project" value="UniProtKB-ARBA"/>
</dbReference>
<keyword evidence="6" id="KW-1185">Reference proteome</keyword>
<keyword evidence="2" id="KW-0813">Transport</keyword>
<keyword evidence="4" id="KW-0472">Membrane</keyword>
<dbReference type="InterPro" id="IPR050840">
    <property type="entry name" value="Adaptor_Complx_Large_Subunit"/>
</dbReference>
<sequence>MGSHHHGHSKEFLDLIKSIGEARSKEKKDRIVLREIKTLKRRINDTEIPNHKMKEYIIRHLYVEMLGHDTSIDNIHVDKMTHHHSLLLKRTVLPHVVDLLVTFTIIQIQEVRLPMGLEDNPSTRHANPFSE</sequence>
<gene>
    <name evidence="5" type="ORF">Fmac_025448</name>
</gene>
<dbReference type="SUPFAM" id="SSF48371">
    <property type="entry name" value="ARM repeat"/>
    <property type="match status" value="1"/>
</dbReference>
<dbReference type="Proteomes" id="UP001603857">
    <property type="component" value="Unassembled WGS sequence"/>
</dbReference>
<comment type="subcellular location">
    <subcellularLocation>
        <location evidence="1">Endomembrane system</location>
    </subcellularLocation>
</comment>
<dbReference type="Gene3D" id="1.25.10.10">
    <property type="entry name" value="Leucine-rich Repeat Variant"/>
    <property type="match status" value="1"/>
</dbReference>
<protein>
    <submittedName>
        <fullName evidence="5">Uncharacterized protein</fullName>
    </submittedName>
</protein>
<dbReference type="PANTHER" id="PTHR22780">
    <property type="entry name" value="ADAPTIN, ALPHA/GAMMA/EPSILON"/>
    <property type="match status" value="1"/>
</dbReference>
<evidence type="ECO:0000256" key="1">
    <source>
        <dbReference type="ARBA" id="ARBA00004308"/>
    </source>
</evidence>
<keyword evidence="3" id="KW-0653">Protein transport</keyword>
<dbReference type="InterPro" id="IPR011989">
    <property type="entry name" value="ARM-like"/>
</dbReference>
<name>A0ABD1LU20_9FABA</name>